<dbReference type="InterPro" id="IPR006070">
    <property type="entry name" value="Sua5-like_dom"/>
</dbReference>
<dbReference type="PIRSF" id="PIRSF004930">
    <property type="entry name" value="Tln_factor_SUA5"/>
    <property type="match status" value="1"/>
</dbReference>
<evidence type="ECO:0000259" key="16">
    <source>
        <dbReference type="PROSITE" id="PS51163"/>
    </source>
</evidence>
<evidence type="ECO:0000256" key="11">
    <source>
        <dbReference type="ARBA" id="ARBA00029774"/>
    </source>
</evidence>
<dbReference type="PANTHER" id="PTHR17490:SF16">
    <property type="entry name" value="THREONYLCARBAMOYL-AMP SYNTHASE"/>
    <property type="match status" value="1"/>
</dbReference>
<evidence type="ECO:0000256" key="13">
    <source>
        <dbReference type="ARBA" id="ARBA00056339"/>
    </source>
</evidence>
<feature type="binding site" evidence="15">
    <location>
        <position position="231"/>
    </location>
    <ligand>
        <name>ATP</name>
        <dbReference type="ChEBI" id="CHEBI:30616"/>
    </ligand>
</feature>
<comment type="similarity">
    <text evidence="2 14">Belongs to the SUA5 family.</text>
</comment>
<feature type="binding site" evidence="15">
    <location>
        <position position="157"/>
    </location>
    <ligand>
        <name>L-threonine</name>
        <dbReference type="ChEBI" id="CHEBI:57926"/>
    </ligand>
</feature>
<evidence type="ECO:0000256" key="14">
    <source>
        <dbReference type="PIRNR" id="PIRNR004930"/>
    </source>
</evidence>
<dbReference type="InterPro" id="IPR005145">
    <property type="entry name" value="Sua5_C"/>
</dbReference>
<evidence type="ECO:0000256" key="3">
    <source>
        <dbReference type="ARBA" id="ARBA00012584"/>
    </source>
</evidence>
<evidence type="ECO:0000256" key="15">
    <source>
        <dbReference type="PIRSR" id="PIRSR004930-1"/>
    </source>
</evidence>
<name>A0A875RV72_EENNA</name>
<dbReference type="GO" id="GO:0000049">
    <property type="term" value="F:tRNA binding"/>
    <property type="evidence" value="ECO:0007669"/>
    <property type="project" value="TreeGrafter"/>
</dbReference>
<dbReference type="Gene3D" id="3.90.870.10">
    <property type="entry name" value="DHBP synthase"/>
    <property type="match status" value="1"/>
</dbReference>
<dbReference type="EMBL" id="CP064814">
    <property type="protein sequence ID" value="QPG75307.1"/>
    <property type="molecule type" value="Genomic_DNA"/>
</dbReference>
<dbReference type="Pfam" id="PF03481">
    <property type="entry name" value="Sua5_C"/>
    <property type="match status" value="1"/>
</dbReference>
<feature type="domain" description="YrdC-like" evidence="16">
    <location>
        <begin position="40"/>
        <end position="235"/>
    </location>
</feature>
<dbReference type="InterPro" id="IPR017945">
    <property type="entry name" value="DHBP_synth_RibB-like_a/b_dom"/>
</dbReference>
<comment type="function">
    <text evidence="13">Required for the formation of a threonylcarbamoyl group on adenosine at position 37 (t(6)A37) in tRNAs that read codons beginning with adenine. Likely catalyzes the conversion of L-threonine, HCO(3)(-)/CO(2) and ATP to give threonylcarbamoyl-AMP (TC-AMP) as the acyladenylate intermediate, with the release of diphosphate. Required for normal translation, by ensuring translation fidelity at the level of codon recognition, appropriate translation initiation selection and maintenance of reading frame. Also involved in telomere replication. Binds to single-stranded telomeric (ssTG) DNA and positively regulates telomere length.</text>
</comment>
<dbReference type="AlphaFoldDB" id="A0A875RV72"/>
<evidence type="ECO:0000256" key="4">
    <source>
        <dbReference type="ARBA" id="ARBA00015492"/>
    </source>
</evidence>
<evidence type="ECO:0000256" key="2">
    <source>
        <dbReference type="ARBA" id="ARBA00007663"/>
    </source>
</evidence>
<evidence type="ECO:0000256" key="9">
    <source>
        <dbReference type="ARBA" id="ARBA00022741"/>
    </source>
</evidence>
<evidence type="ECO:0000256" key="1">
    <source>
        <dbReference type="ARBA" id="ARBA00004496"/>
    </source>
</evidence>
<dbReference type="NCBIfam" id="TIGR00057">
    <property type="entry name" value="L-threonylcarbamoyladenylate synthase"/>
    <property type="match status" value="1"/>
</dbReference>
<dbReference type="EC" id="2.7.7.87" evidence="3 14"/>
<keyword evidence="7 14" id="KW-0819">tRNA processing</keyword>
<dbReference type="GO" id="GO:0006450">
    <property type="term" value="P:regulation of translational fidelity"/>
    <property type="evidence" value="ECO:0007669"/>
    <property type="project" value="TreeGrafter"/>
</dbReference>
<keyword evidence="8 14" id="KW-0548">Nucleotidyltransferase</keyword>
<evidence type="ECO:0000256" key="10">
    <source>
        <dbReference type="ARBA" id="ARBA00022840"/>
    </source>
</evidence>
<keyword evidence="5 14" id="KW-0963">Cytoplasm</keyword>
<dbReference type="GO" id="GO:0002949">
    <property type="term" value="P:tRNA threonylcarbamoyladenosine modification"/>
    <property type="evidence" value="ECO:0007669"/>
    <property type="project" value="UniProtKB-ARBA"/>
</dbReference>
<comment type="catalytic activity">
    <reaction evidence="12 14">
        <text>L-threonine + hydrogencarbonate + ATP = L-threonylcarbamoyladenylate + diphosphate + H2O</text>
        <dbReference type="Rhea" id="RHEA:36407"/>
        <dbReference type="ChEBI" id="CHEBI:15377"/>
        <dbReference type="ChEBI" id="CHEBI:17544"/>
        <dbReference type="ChEBI" id="CHEBI:30616"/>
        <dbReference type="ChEBI" id="CHEBI:33019"/>
        <dbReference type="ChEBI" id="CHEBI:57926"/>
        <dbReference type="ChEBI" id="CHEBI:73682"/>
        <dbReference type="EC" id="2.7.7.87"/>
    </reaction>
</comment>
<evidence type="ECO:0000256" key="12">
    <source>
        <dbReference type="ARBA" id="ARBA00048366"/>
    </source>
</evidence>
<dbReference type="Pfam" id="PF01300">
    <property type="entry name" value="Sua5_yciO_yrdC"/>
    <property type="match status" value="1"/>
</dbReference>
<reference evidence="17" key="1">
    <citation type="submission" date="2020-10" db="EMBL/GenBank/DDBJ databases">
        <authorList>
            <person name="Roach M.J.R."/>
        </authorList>
    </citation>
    <scope>NUCLEOTIDE SEQUENCE</scope>
    <source>
        <strain evidence="17">CBS 1945</strain>
    </source>
</reference>
<gene>
    <name evidence="17" type="ORF">FOA43_002659</name>
</gene>
<evidence type="ECO:0000313" key="18">
    <source>
        <dbReference type="Proteomes" id="UP000662931"/>
    </source>
</evidence>
<dbReference type="InterPro" id="IPR038385">
    <property type="entry name" value="Sua5/YwlC_C"/>
</dbReference>
<evidence type="ECO:0000256" key="7">
    <source>
        <dbReference type="ARBA" id="ARBA00022694"/>
    </source>
</evidence>
<feature type="binding site" evidence="15">
    <location>
        <position position="86"/>
    </location>
    <ligand>
        <name>ATP</name>
        <dbReference type="ChEBI" id="CHEBI:30616"/>
    </ligand>
</feature>
<evidence type="ECO:0000256" key="8">
    <source>
        <dbReference type="ARBA" id="ARBA00022695"/>
    </source>
</evidence>
<keyword evidence="18" id="KW-1185">Reference proteome</keyword>
<evidence type="ECO:0000256" key="5">
    <source>
        <dbReference type="ARBA" id="ARBA00022490"/>
    </source>
</evidence>
<feature type="binding site" evidence="15">
    <location>
        <position position="179"/>
    </location>
    <ligand>
        <name>ATP</name>
        <dbReference type="ChEBI" id="CHEBI:30616"/>
    </ligand>
</feature>
<feature type="binding site" evidence="15">
    <location>
        <position position="95"/>
    </location>
    <ligand>
        <name>L-threonine</name>
        <dbReference type="ChEBI" id="CHEBI:57926"/>
    </ligand>
</feature>
<dbReference type="OrthoDB" id="412787at2759"/>
<sequence length="394" mass="43173">MAKPLQQYKDDFDTKVLKVDRDSIHFDDHGRLSISDPDTEKALRMATEIIKKPGGVVGFPTETVYGLGGSSLSTESVKAIYAAKHRPADNPLISHISSIDQLKRRLLIPGQKIPAVYEGLIEKFWPGPLTIIMPIEDENKSPISPCVRANQPTFTVRMPVHPIARALIAMSDLPLAAPSANASTRPSPTLASHVYHDLKGRIPLILDGGACDVGLESTVIDGTVDPPMLLRPGGIPVEMIRKVGGPFWQKIVIAKKTAGKNEPVKTPGMKYKHYSPTAEVVLFLDCGDGVHSIKKYIKDHHLEAEKIGLLRSEYFADSSKMSGLISLERDLGQTGLDIQKNMFAELREVDELGVDYIFVEGVHEDHEGLAIMNRLTKAASVVVKNDEVTVRGPQ</sequence>
<dbReference type="InterPro" id="IPR050156">
    <property type="entry name" value="TC-AMP_synthase_SUA5"/>
</dbReference>
<feature type="binding site" evidence="15">
    <location>
        <position position="177"/>
    </location>
    <ligand>
        <name>L-threonine</name>
        <dbReference type="ChEBI" id="CHEBI:57926"/>
    </ligand>
</feature>
<proteinExistence type="inferred from homology"/>
<feature type="binding site" evidence="15">
    <location>
        <position position="63"/>
    </location>
    <ligand>
        <name>ATP</name>
        <dbReference type="ChEBI" id="CHEBI:30616"/>
    </ligand>
</feature>
<keyword evidence="10 14" id="KW-0067">ATP-binding</keyword>
<feature type="binding site" evidence="15">
    <location>
        <position position="187"/>
    </location>
    <ligand>
        <name>ATP</name>
        <dbReference type="ChEBI" id="CHEBI:30616"/>
    </ligand>
</feature>
<keyword evidence="9 14" id="KW-0547">Nucleotide-binding</keyword>
<evidence type="ECO:0000313" key="17">
    <source>
        <dbReference type="EMBL" id="QPG75307.1"/>
    </source>
</evidence>
<dbReference type="FunFam" id="3.90.870.10:FF:000008">
    <property type="entry name" value="Threonylcarbamoyl-AMP synthase"/>
    <property type="match status" value="1"/>
</dbReference>
<dbReference type="GO" id="GO:0061710">
    <property type="term" value="F:L-threonylcarbamoyladenylate synthase"/>
    <property type="evidence" value="ECO:0007669"/>
    <property type="project" value="UniProtKB-EC"/>
</dbReference>
<feature type="binding site" evidence="15">
    <location>
        <position position="217"/>
    </location>
    <ligand>
        <name>L-threonine</name>
        <dbReference type="ChEBI" id="CHEBI:57926"/>
    </ligand>
</feature>
<dbReference type="KEGG" id="bnn:FOA43_002659"/>
<dbReference type="InterPro" id="IPR010923">
    <property type="entry name" value="T(6)A37_SUA5"/>
</dbReference>
<dbReference type="RefSeq" id="XP_038778872.1">
    <property type="nucleotide sequence ID" value="XM_038922944.1"/>
</dbReference>
<dbReference type="SUPFAM" id="SSF55821">
    <property type="entry name" value="YrdC/RibB"/>
    <property type="match status" value="1"/>
</dbReference>
<dbReference type="GO" id="GO:0005737">
    <property type="term" value="C:cytoplasm"/>
    <property type="evidence" value="ECO:0007669"/>
    <property type="project" value="UniProtKB-SubCell"/>
</dbReference>
<feature type="binding site" evidence="15">
    <location>
        <position position="274"/>
    </location>
    <ligand>
        <name>ATP</name>
        <dbReference type="ChEBI" id="CHEBI:30616"/>
    </ligand>
</feature>
<feature type="binding site" evidence="15">
    <location>
        <position position="153"/>
    </location>
    <ligand>
        <name>ATP</name>
        <dbReference type="ChEBI" id="CHEBI:30616"/>
    </ligand>
</feature>
<dbReference type="Proteomes" id="UP000662931">
    <property type="component" value="Chromosome 3"/>
</dbReference>
<keyword evidence="6 14" id="KW-0808">Transferase</keyword>
<organism evidence="17 18">
    <name type="scientific">Eeniella nana</name>
    <name type="common">Yeast</name>
    <name type="synonym">Brettanomyces nanus</name>
    <dbReference type="NCBI Taxonomy" id="13502"/>
    <lineage>
        <taxon>Eukaryota</taxon>
        <taxon>Fungi</taxon>
        <taxon>Dikarya</taxon>
        <taxon>Ascomycota</taxon>
        <taxon>Saccharomycotina</taxon>
        <taxon>Pichiomycetes</taxon>
        <taxon>Pichiales</taxon>
        <taxon>Pichiaceae</taxon>
        <taxon>Brettanomyces</taxon>
    </lineage>
</organism>
<dbReference type="GO" id="GO:0003725">
    <property type="term" value="F:double-stranded RNA binding"/>
    <property type="evidence" value="ECO:0007669"/>
    <property type="project" value="UniProtKB-UniRule"/>
</dbReference>
<dbReference type="PANTHER" id="PTHR17490">
    <property type="entry name" value="SUA5"/>
    <property type="match status" value="1"/>
</dbReference>
<dbReference type="GeneID" id="62196060"/>
<dbReference type="GO" id="GO:0005524">
    <property type="term" value="F:ATP binding"/>
    <property type="evidence" value="ECO:0007669"/>
    <property type="project" value="UniProtKB-UniRule"/>
</dbReference>
<dbReference type="Gene3D" id="3.40.50.11030">
    <property type="entry name" value="Threonylcarbamoyl-AMP synthase, C-terminal domain"/>
    <property type="match status" value="1"/>
</dbReference>
<evidence type="ECO:0000256" key="6">
    <source>
        <dbReference type="ARBA" id="ARBA00022679"/>
    </source>
</evidence>
<comment type="subcellular location">
    <subcellularLocation>
        <location evidence="1 14">Cytoplasm</location>
    </subcellularLocation>
</comment>
<protein>
    <recommendedName>
        <fullName evidence="4 14">Threonylcarbamoyl-AMP synthase</fullName>
        <shortName evidence="14">TC-AMP synthase</shortName>
        <ecNumber evidence="3 14">2.7.7.87</ecNumber>
    </recommendedName>
    <alternativeName>
        <fullName evidence="11 14">L-threonylcarbamoyladenylate synthase</fullName>
    </alternativeName>
</protein>
<feature type="binding site" evidence="15">
    <location>
        <position position="90"/>
    </location>
    <ligand>
        <name>ATP</name>
        <dbReference type="ChEBI" id="CHEBI:30616"/>
    </ligand>
</feature>
<dbReference type="PROSITE" id="PS51163">
    <property type="entry name" value="YRDC"/>
    <property type="match status" value="1"/>
</dbReference>
<accession>A0A875RV72</accession>